<proteinExistence type="predicted"/>
<evidence type="ECO:0000313" key="3">
    <source>
        <dbReference type="EMBL" id="CAH1137878.1"/>
    </source>
</evidence>
<gene>
    <name evidence="3" type="ORF">PHYEVI_LOCUS131</name>
</gene>
<dbReference type="InterPro" id="IPR039267">
    <property type="entry name" value="Lsm11"/>
</dbReference>
<reference evidence="3" key="1">
    <citation type="submission" date="2022-01" db="EMBL/GenBank/DDBJ databases">
        <authorList>
            <person name="King R."/>
        </authorList>
    </citation>
    <scope>NUCLEOTIDE SEQUENCE</scope>
</reference>
<protein>
    <recommendedName>
        <fullName evidence="2">Sm domain-containing protein</fullName>
    </recommendedName>
</protein>
<evidence type="ECO:0000256" key="1">
    <source>
        <dbReference type="SAM" id="MobiDB-lite"/>
    </source>
</evidence>
<feature type="compositionally biased region" description="Basic and acidic residues" evidence="1">
    <location>
        <begin position="61"/>
        <end position="79"/>
    </location>
</feature>
<name>A0A9P0DGE6_PHYSR</name>
<dbReference type="GO" id="GO:0006398">
    <property type="term" value="P:mRNA 3'-end processing by stem-loop binding and cleavage"/>
    <property type="evidence" value="ECO:0007669"/>
    <property type="project" value="TreeGrafter"/>
</dbReference>
<dbReference type="AlphaFoldDB" id="A0A9P0DGE6"/>
<dbReference type="EMBL" id="OU900094">
    <property type="protein sequence ID" value="CAH1137878.1"/>
    <property type="molecule type" value="Genomic_DNA"/>
</dbReference>
<dbReference type="GO" id="GO:0071209">
    <property type="term" value="F:U7 snRNA binding"/>
    <property type="evidence" value="ECO:0007669"/>
    <property type="project" value="InterPro"/>
</dbReference>
<dbReference type="PANTHER" id="PTHR21415">
    <property type="entry name" value="U7 SNRNA-ASSOCIATED SM-LIKE PROTEIN LSM11"/>
    <property type="match status" value="1"/>
</dbReference>
<dbReference type="SMART" id="SM00651">
    <property type="entry name" value="Sm"/>
    <property type="match status" value="1"/>
</dbReference>
<feature type="domain" description="Sm" evidence="2">
    <location>
        <begin position="115"/>
        <end position="227"/>
    </location>
</feature>
<dbReference type="PANTHER" id="PTHR21415:SF1">
    <property type="entry name" value="U7 SNRNA-ASSOCIATED SM-LIKE PROTEIN LSM11"/>
    <property type="match status" value="1"/>
</dbReference>
<dbReference type="InterPro" id="IPR010920">
    <property type="entry name" value="LSM_dom_sf"/>
</dbReference>
<dbReference type="GO" id="GO:0005683">
    <property type="term" value="C:U7 snRNP"/>
    <property type="evidence" value="ECO:0007669"/>
    <property type="project" value="TreeGrafter"/>
</dbReference>
<evidence type="ECO:0000313" key="4">
    <source>
        <dbReference type="Proteomes" id="UP001153712"/>
    </source>
</evidence>
<keyword evidence="4" id="KW-1185">Reference proteome</keyword>
<dbReference type="OrthoDB" id="10002367at2759"/>
<evidence type="ECO:0000259" key="2">
    <source>
        <dbReference type="SMART" id="SM00651"/>
    </source>
</evidence>
<dbReference type="InterPro" id="IPR001163">
    <property type="entry name" value="Sm_dom_euk/arc"/>
</dbReference>
<dbReference type="Proteomes" id="UP001153712">
    <property type="component" value="Chromosome 1"/>
</dbReference>
<dbReference type="Pfam" id="PF01423">
    <property type="entry name" value="LSM"/>
    <property type="match status" value="1"/>
</dbReference>
<organism evidence="3 4">
    <name type="scientific">Phyllotreta striolata</name>
    <name type="common">Striped flea beetle</name>
    <name type="synonym">Crioceris striolata</name>
    <dbReference type="NCBI Taxonomy" id="444603"/>
    <lineage>
        <taxon>Eukaryota</taxon>
        <taxon>Metazoa</taxon>
        <taxon>Ecdysozoa</taxon>
        <taxon>Arthropoda</taxon>
        <taxon>Hexapoda</taxon>
        <taxon>Insecta</taxon>
        <taxon>Pterygota</taxon>
        <taxon>Neoptera</taxon>
        <taxon>Endopterygota</taxon>
        <taxon>Coleoptera</taxon>
        <taxon>Polyphaga</taxon>
        <taxon>Cucujiformia</taxon>
        <taxon>Chrysomeloidea</taxon>
        <taxon>Chrysomelidae</taxon>
        <taxon>Galerucinae</taxon>
        <taxon>Alticini</taxon>
        <taxon>Phyllotreta</taxon>
    </lineage>
</organism>
<dbReference type="SUPFAM" id="SSF50182">
    <property type="entry name" value="Sm-like ribonucleoproteins"/>
    <property type="match status" value="1"/>
</dbReference>
<accession>A0A9P0DGE6</accession>
<feature type="region of interest" description="Disordered" evidence="1">
    <location>
        <begin position="58"/>
        <end position="79"/>
    </location>
</feature>
<sequence>MSDDKQEPNVNKKEYNPKLDFYSAEFDPLLALNTPSVSVPVPNAKRYDNLAAFTSAMNKQKNPEQNENRKEKASKSAVPVERKWLPHQLPTASRKKTKYSRNIFTKMENTTGPLALLRKCVEEKLRIKVYTKNQEKTRGYCIAYVVAFDKHFNLALEDVTEVWTRRKKKKVPAFDGVESLRKSKFQRQFQFPEITISQHSTDKKLEVCTRHVEQILLRGEHVVLVNVFNEEEKSEI</sequence>
<dbReference type="Gene3D" id="2.30.30.100">
    <property type="match status" value="1"/>
</dbReference>